<sequence>MQYIDVNDVRKYARNVEEACGRTGIPAKFPEKTWEENVAYVEATYNDLRKNTSKKNFEKYAQAIYLAAYWLNEASAEEKREKQPFFTHHIATLKQGTEHLLHVHIPAPRVVYEANERRTTAAAIFFQSPVFKELLAYRDFLKDYRGNHFFGLLHNRNDYHILNELIQSLSAQKSMEGIQTVFEDFYHENSHNGHTRYEAINRRQDILSMILSLFGVKEKTSTALLDEISKYAKNTYECTSADETPVWPTFSYSPG</sequence>
<protein>
    <submittedName>
        <fullName evidence="1">Uncharacterized protein</fullName>
    </submittedName>
</protein>
<dbReference type="Proteomes" id="UP000201728">
    <property type="component" value="Chromosome"/>
</dbReference>
<dbReference type="KEGG" id="lcd:clem_05385"/>
<dbReference type="OrthoDB" id="5646071at2"/>
<dbReference type="EMBL" id="CP016397">
    <property type="protein sequence ID" value="ASQ45633.1"/>
    <property type="molecule type" value="Genomic_DNA"/>
</dbReference>
<evidence type="ECO:0000313" key="1">
    <source>
        <dbReference type="EMBL" id="ASQ45633.1"/>
    </source>
</evidence>
<evidence type="ECO:0000313" key="2">
    <source>
        <dbReference type="Proteomes" id="UP000201728"/>
    </source>
</evidence>
<accession>A0A222P1A2</accession>
<proteinExistence type="predicted"/>
<gene>
    <name evidence="1" type="ORF">clem_05385</name>
</gene>
<dbReference type="AlphaFoldDB" id="A0A222P1A2"/>
<dbReference type="RefSeq" id="WP_094090672.1">
    <property type="nucleotide sequence ID" value="NZ_CP016397.1"/>
</dbReference>
<organism evidence="1 2">
    <name type="scientific">Legionella clemsonensis</name>
    <dbReference type="NCBI Taxonomy" id="1867846"/>
    <lineage>
        <taxon>Bacteria</taxon>
        <taxon>Pseudomonadati</taxon>
        <taxon>Pseudomonadota</taxon>
        <taxon>Gammaproteobacteria</taxon>
        <taxon>Legionellales</taxon>
        <taxon>Legionellaceae</taxon>
        <taxon>Legionella</taxon>
    </lineage>
</organism>
<name>A0A222P1A2_9GAMM</name>
<keyword evidence="2" id="KW-1185">Reference proteome</keyword>
<reference evidence="2" key="1">
    <citation type="submission" date="2016-07" db="EMBL/GenBank/DDBJ databases">
        <authorList>
            <person name="Florea S."/>
            <person name="Webb J.S."/>
            <person name="Jaromczyk J."/>
            <person name="Schardl C.L."/>
        </authorList>
    </citation>
    <scope>NUCLEOTIDE SEQUENCE [LARGE SCALE GENOMIC DNA]</scope>
    <source>
        <strain evidence="2">CDC-D5610</strain>
    </source>
</reference>